<keyword evidence="3" id="KW-0378">Hydrolase</keyword>
<dbReference type="PROSITE" id="PS51194">
    <property type="entry name" value="HELICASE_CTER"/>
    <property type="match status" value="1"/>
</dbReference>
<dbReference type="CDD" id="cd18785">
    <property type="entry name" value="SF2_C"/>
    <property type="match status" value="1"/>
</dbReference>
<keyword evidence="4" id="KW-1185">Reference proteome</keyword>
<dbReference type="STRING" id="546874.SAMN04488544_1277"/>
<dbReference type="InterPro" id="IPR001650">
    <property type="entry name" value="Helicase_C-like"/>
</dbReference>
<reference evidence="4" key="1">
    <citation type="submission" date="2016-10" db="EMBL/GenBank/DDBJ databases">
        <authorList>
            <person name="Varghese N."/>
            <person name="Submissions S."/>
        </authorList>
    </citation>
    <scope>NUCLEOTIDE SEQUENCE [LARGE SCALE GENOMIC DNA]</scope>
    <source>
        <strain evidence="4">DSM 21743</strain>
    </source>
</reference>
<keyword evidence="3" id="KW-0347">Helicase</keyword>
<keyword evidence="3" id="KW-0547">Nucleotide-binding</keyword>
<sequence>MSTSTRSSGPGHVAAAHEQAASADGHDIAGDDLGPVEASVTNQRESKVVDWLVERLADRLADRGDQEHPPPWEPRRNVLLGVLEPVRVILPPPTEASKADHPGQDEDTDSEPAAPIPPQLVRKPSGEVPSLGLTFRLRAEPGATSVPLNIDASFALYLERVAALRYQRISLGEVPTATPGTAETGASTEAPGVTGADPSAAAQGGAAPTASEAGDPSGAADGPALKPSRKRVKKVRILGAWKRHDVAASGLHAELPLNGDVVTIDSDLQQHAAELIWAHYGRADAMRPLLGRGRNQIPESALDSEEAFAAELDVRLDRSWKPVVPDIVLQVFAQALGDDEYLVSVTLRNETLLKERPVQDLAAYDCHLTVHPGPGATVVTQRFELAPNNYRLADAADVVGRGVSCVAEPTGDGGLQTQTLPRYAQPVLEPREDHVLAPRWSELAADPDPILDSVQAAMSAYADEFAAFVDAAAGQPHHDAADRERAQFADEVRRFALGRKAMAADPRLRAAFQLANEAFAQANSGKSFDTWRLFQLVYIVSHLPALAAREIDDAQMRAELDYVDVLWFPAGGGKTEAYLGLIVTALFYDRSRGKDRGVTSWLRFPLRMLSVQQLTRVLKVLVIAEELRVKRHVGAPDADPFALGYLVGSSNTPNTLKWDKEWWGGWEVEARRHARHEFIEQHMNDRLITTCPWCSAKAIVLDLDIEAVAIIHRCTACGRVLPVWITDEEVYRHLPAVIISTVDKLTGYTWFGEYTAFNHGPRFRCPQHGYYSFPLQGTCLVGPDLHPPHKGGHPLAPPTKDPVPAITVQDEMHLLREELGAFGGHYEGLIAELQRGGPSALPTKVLAASATIEAYEDQLRQVYGRHPRAFPSPGFSDERSFYVQTKPDVRRTFVGVLPNYRRKADVAAIVSAELLEASTHLPDAVDPLAELGFGAELADGVDPARLLFDYEVALSYVNSKTHGSKIDEELGQLSDNLENDGFGRLSRAVLTGQVPIPDLSDAIERVQTDKVTTPRPQRLRSLIGTSVVSHGVDLDRLNMLIMAGMPTTAADYIQVTARSGRTHAGLVVTVYDPFSRRERSMFTNFPSYHRFLDQMVTPVPVNKYAWFVANRTLPGMAMALFYDVARDPAFDAPLQGVRSSKDFSKWWRAHRTHIETAVRDRLERCYATPVAGVNDPGMEAELATRALREWIEVEAKALDRPAEERQTVRMFHQAPLTNFRDIDNPSEFSVGQKSLDAYEALRGAYVSAAFAIAEEV</sequence>
<dbReference type="GO" id="GO:0004386">
    <property type="term" value="F:helicase activity"/>
    <property type="evidence" value="ECO:0007669"/>
    <property type="project" value="UniProtKB-KW"/>
</dbReference>
<dbReference type="Proteomes" id="UP000198825">
    <property type="component" value="Chromosome I"/>
</dbReference>
<feature type="domain" description="Helicase C-terminal" evidence="2">
    <location>
        <begin position="942"/>
        <end position="1107"/>
    </location>
</feature>
<keyword evidence="3" id="KW-0067">ATP-binding</keyword>
<dbReference type="Pfam" id="PF00271">
    <property type="entry name" value="Helicase_C"/>
    <property type="match status" value="1"/>
</dbReference>
<feature type="region of interest" description="Disordered" evidence="1">
    <location>
        <begin position="1"/>
        <end position="47"/>
    </location>
</feature>
<feature type="region of interest" description="Disordered" evidence="1">
    <location>
        <begin position="175"/>
        <end position="228"/>
    </location>
</feature>
<protein>
    <submittedName>
        <fullName evidence="3">Helicase conserved C-terminal domain-containing protein</fullName>
    </submittedName>
</protein>
<proteinExistence type="predicted"/>
<organism evidence="3 4">
    <name type="scientific">Microlunatus sagamiharensis</name>
    <dbReference type="NCBI Taxonomy" id="546874"/>
    <lineage>
        <taxon>Bacteria</taxon>
        <taxon>Bacillati</taxon>
        <taxon>Actinomycetota</taxon>
        <taxon>Actinomycetes</taxon>
        <taxon>Propionibacteriales</taxon>
        <taxon>Propionibacteriaceae</taxon>
        <taxon>Microlunatus</taxon>
    </lineage>
</organism>
<dbReference type="RefSeq" id="WP_091073721.1">
    <property type="nucleotide sequence ID" value="NZ_LT629799.1"/>
</dbReference>
<evidence type="ECO:0000313" key="3">
    <source>
        <dbReference type="EMBL" id="SDU87346.1"/>
    </source>
</evidence>
<evidence type="ECO:0000313" key="4">
    <source>
        <dbReference type="Proteomes" id="UP000198825"/>
    </source>
</evidence>
<dbReference type="AlphaFoldDB" id="A0A1H2M4C1"/>
<feature type="compositionally biased region" description="Low complexity" evidence="1">
    <location>
        <begin position="175"/>
        <end position="224"/>
    </location>
</feature>
<dbReference type="OrthoDB" id="713315at2"/>
<evidence type="ECO:0000259" key="2">
    <source>
        <dbReference type="PROSITE" id="PS51194"/>
    </source>
</evidence>
<dbReference type="SUPFAM" id="SSF52540">
    <property type="entry name" value="P-loop containing nucleoside triphosphate hydrolases"/>
    <property type="match status" value="1"/>
</dbReference>
<dbReference type="Gene3D" id="3.40.50.300">
    <property type="entry name" value="P-loop containing nucleotide triphosphate hydrolases"/>
    <property type="match status" value="1"/>
</dbReference>
<name>A0A1H2M4C1_9ACTN</name>
<dbReference type="SMART" id="SM00490">
    <property type="entry name" value="HELICc"/>
    <property type="match status" value="1"/>
</dbReference>
<accession>A0A1H2M4C1</accession>
<evidence type="ECO:0000256" key="1">
    <source>
        <dbReference type="SAM" id="MobiDB-lite"/>
    </source>
</evidence>
<feature type="compositionally biased region" description="Low complexity" evidence="1">
    <location>
        <begin position="14"/>
        <end position="23"/>
    </location>
</feature>
<dbReference type="EMBL" id="LT629799">
    <property type="protein sequence ID" value="SDU87346.1"/>
    <property type="molecule type" value="Genomic_DNA"/>
</dbReference>
<dbReference type="InterPro" id="IPR027417">
    <property type="entry name" value="P-loop_NTPase"/>
</dbReference>
<feature type="region of interest" description="Disordered" evidence="1">
    <location>
        <begin position="92"/>
        <end position="127"/>
    </location>
</feature>
<gene>
    <name evidence="3" type="ORF">SAMN04488544_1277</name>
</gene>